<sequence>MNERLQAGIEIATVTAEGILFDGRMYTNREVVKKKWFDLAREKGKWKIPIIHIKDYHEAILIISLKYQEVSVATRVTLEKRNVKDVEDYYDQLNQLKQLKKSITKQIN</sequence>
<dbReference type="OrthoDB" id="2627157at2"/>
<proteinExistence type="predicted"/>
<dbReference type="EMBL" id="RIAS01000016">
    <property type="protein sequence ID" value="KAA8786751.1"/>
    <property type="molecule type" value="Genomic_DNA"/>
</dbReference>
<accession>A0A5M9WYR5</accession>
<name>A0A5M9WYR5_PAEAM</name>
<evidence type="ECO:0000313" key="2">
    <source>
        <dbReference type="Proteomes" id="UP000323664"/>
    </source>
</evidence>
<protein>
    <submittedName>
        <fullName evidence="1">Uncharacterized protein</fullName>
    </submittedName>
</protein>
<evidence type="ECO:0000313" key="1">
    <source>
        <dbReference type="EMBL" id="KAA8786751.1"/>
    </source>
</evidence>
<organism evidence="1 2">
    <name type="scientific">Paenibacillus amylolyticus</name>
    <dbReference type="NCBI Taxonomy" id="1451"/>
    <lineage>
        <taxon>Bacteria</taxon>
        <taxon>Bacillati</taxon>
        <taxon>Bacillota</taxon>
        <taxon>Bacilli</taxon>
        <taxon>Bacillales</taxon>
        <taxon>Paenibacillaceae</taxon>
        <taxon>Paenibacillus</taxon>
    </lineage>
</organism>
<reference evidence="1 2" key="1">
    <citation type="journal article" date="2019" name="J. Ind. Microbiol. Biotechnol.">
        <title>Paenibacillus amylolyticus 27C64 has a diverse set of carbohydrate-active enzymes and complete pectin deconstruction system.</title>
        <authorList>
            <person name="Keggi C."/>
            <person name="Doran-Peterson J."/>
        </authorList>
    </citation>
    <scope>NUCLEOTIDE SEQUENCE [LARGE SCALE GENOMIC DNA]</scope>
    <source>
        <strain evidence="1 2">27C64</strain>
    </source>
</reference>
<comment type="caution">
    <text evidence="1">The sequence shown here is derived from an EMBL/GenBank/DDBJ whole genome shotgun (WGS) entry which is preliminary data.</text>
</comment>
<gene>
    <name evidence="1" type="ORF">EC604_23265</name>
</gene>
<dbReference type="AlphaFoldDB" id="A0A5M9WYR5"/>
<dbReference type="RefSeq" id="WP_123066442.1">
    <property type="nucleotide sequence ID" value="NZ_RIAS01000016.1"/>
</dbReference>
<dbReference type="Proteomes" id="UP000323664">
    <property type="component" value="Unassembled WGS sequence"/>
</dbReference>